<gene>
    <name evidence="1" type="ORF">METZ01_LOCUS63401</name>
</gene>
<sequence>MRTGEESTWRVTWRKPFVRRLTLLGALLLIVAGSMLLKSGTIAFWQVASGTGSLAMTIVDNTTGVSTPVRIRLTNAQGEPVVPPDNALAVMWGRFDAAEDFASLPNGDFYTEGAFELTLPAGIYQLRISKGYEYLEQEHEVVIAADEEVLETYRMARWVDMPSRGWVSADGHIHLRRSPRDNPSILGWIAAEDLQVGTLLQMGDFWATYYSQYAWGLDGVYHVEDRLLASGQEDPRTHERGHTISLAADDFVRLEDPALSQGPSGYYYYDQVFDRIHELGGMTGYAHQAVTFHGYRGLTLDVLRDKVDFLELLQFCAADGPLHTDHYYHFLNLGFELTATAGSDFPWCGRSPNSADPRIGDARFYTYVGDEFTFETWRESVRDGHTFVTSGPIIELTVNEAIPGDRVDVESGSALRITARAQGHATQIPLEELEIVAHGVVIESVSARDPNQSSERLAVTMSLPVDHGVWIAARTRAGPTQIAHSTPVYVTVSGSGFHSPDTLEEYLDLSGQYLDELQEEIAQPNDSLDHLAWRDRAGLEEQIAETREVITKLRWELGDGE</sequence>
<dbReference type="AlphaFoldDB" id="A0A381T783"/>
<dbReference type="InterPro" id="IPR016195">
    <property type="entry name" value="Pol/histidinol_Pase-like"/>
</dbReference>
<proteinExistence type="predicted"/>
<evidence type="ECO:0000313" key="1">
    <source>
        <dbReference type="EMBL" id="SVA10547.1"/>
    </source>
</evidence>
<dbReference type="NCBIfam" id="NF038032">
    <property type="entry name" value="CehA_McbA_metalo"/>
    <property type="match status" value="1"/>
</dbReference>
<protein>
    <submittedName>
        <fullName evidence="1">Uncharacterized protein</fullName>
    </submittedName>
</protein>
<accession>A0A381T783</accession>
<reference evidence="1" key="1">
    <citation type="submission" date="2018-05" db="EMBL/GenBank/DDBJ databases">
        <authorList>
            <person name="Lanie J.A."/>
            <person name="Ng W.-L."/>
            <person name="Kazmierczak K.M."/>
            <person name="Andrzejewski T.M."/>
            <person name="Davidsen T.M."/>
            <person name="Wayne K.J."/>
            <person name="Tettelin H."/>
            <person name="Glass J.I."/>
            <person name="Rusch D."/>
            <person name="Podicherti R."/>
            <person name="Tsui H.-C.T."/>
            <person name="Winkler M.E."/>
        </authorList>
    </citation>
    <scope>NUCLEOTIDE SEQUENCE</scope>
</reference>
<dbReference type="SUPFAM" id="SSF89550">
    <property type="entry name" value="PHP domain-like"/>
    <property type="match status" value="1"/>
</dbReference>
<organism evidence="1">
    <name type="scientific">marine metagenome</name>
    <dbReference type="NCBI Taxonomy" id="408172"/>
    <lineage>
        <taxon>unclassified sequences</taxon>
        <taxon>metagenomes</taxon>
        <taxon>ecological metagenomes</taxon>
    </lineage>
</organism>
<dbReference type="EMBL" id="UINC01003944">
    <property type="protein sequence ID" value="SVA10547.1"/>
    <property type="molecule type" value="Genomic_DNA"/>
</dbReference>
<name>A0A381T783_9ZZZZ</name>